<evidence type="ECO:0000259" key="1">
    <source>
        <dbReference type="SMART" id="SM00507"/>
    </source>
</evidence>
<dbReference type="RefSeq" id="WP_281779461.1">
    <property type="nucleotide sequence ID" value="NZ_AP027041.1"/>
</dbReference>
<feature type="domain" description="HNH nuclease" evidence="1">
    <location>
        <begin position="35"/>
        <end position="88"/>
    </location>
</feature>
<accession>A0ABM8DG13</accession>
<keyword evidence="3" id="KW-1185">Reference proteome</keyword>
<dbReference type="GO" id="GO:0004519">
    <property type="term" value="F:endonuclease activity"/>
    <property type="evidence" value="ECO:0007669"/>
    <property type="project" value="UniProtKB-KW"/>
</dbReference>
<dbReference type="EMBL" id="AP027041">
    <property type="protein sequence ID" value="BDU17535.1"/>
    <property type="molecule type" value="Genomic_DNA"/>
</dbReference>
<evidence type="ECO:0000313" key="2">
    <source>
        <dbReference type="EMBL" id="BDU17535.1"/>
    </source>
</evidence>
<sequence length="104" mass="11619">MKLTTLRPKVATLRSRVQNVPTASDRRITGRTLQNRRLRIWSKDPHCAKCGRLVAYPHGFELDHVVALSQGGLDVDANCQVLCIGTDGCHEAKTRADLGQRRSR</sequence>
<keyword evidence="2" id="KW-0378">Hydrolase</keyword>
<keyword evidence="2" id="KW-0255">Endonuclease</keyword>
<dbReference type="InterPro" id="IPR003615">
    <property type="entry name" value="HNH_nuc"/>
</dbReference>
<dbReference type="CDD" id="cd00085">
    <property type="entry name" value="HNHc"/>
    <property type="match status" value="1"/>
</dbReference>
<proteinExistence type="predicted"/>
<dbReference type="InterPro" id="IPR002711">
    <property type="entry name" value="HNH"/>
</dbReference>
<gene>
    <name evidence="2" type="ORF">LA521A_27360</name>
</gene>
<dbReference type="Pfam" id="PF01844">
    <property type="entry name" value="HNH"/>
    <property type="match status" value="1"/>
</dbReference>
<dbReference type="Gene3D" id="1.10.30.50">
    <property type="match status" value="1"/>
</dbReference>
<dbReference type="Proteomes" id="UP001317822">
    <property type="component" value="Chromosome"/>
</dbReference>
<organism evidence="2 3">
    <name type="scientific">Lysobacter auxotrophicus</name>
    <dbReference type="NCBI Taxonomy" id="2992573"/>
    <lineage>
        <taxon>Bacteria</taxon>
        <taxon>Pseudomonadati</taxon>
        <taxon>Pseudomonadota</taxon>
        <taxon>Gammaproteobacteria</taxon>
        <taxon>Lysobacterales</taxon>
        <taxon>Lysobacteraceae</taxon>
        <taxon>Lysobacter</taxon>
    </lineage>
</organism>
<name>A0ABM8DG13_9GAMM</name>
<reference evidence="2 3" key="1">
    <citation type="journal article" date="2023" name="Int. J. Syst. Evol. Microbiol.">
        <title>Physiological and genomic analyses of cobalamin (vitamin B12)-auxotrophy of Lysobacter auxotrophicus sp. nov., a methionine-auxotrophic chitinolytic bacterium isolated from chitin-treated soil.</title>
        <authorList>
            <person name="Saito A."/>
            <person name="Dohra H."/>
            <person name="Hamada M."/>
            <person name="Moriuchi R."/>
            <person name="Kotsuchibashi Y."/>
            <person name="Mori K."/>
        </authorList>
    </citation>
    <scope>NUCLEOTIDE SEQUENCE [LARGE SCALE GENOMIC DNA]</scope>
    <source>
        <strain evidence="2 3">5-21a</strain>
    </source>
</reference>
<evidence type="ECO:0000313" key="3">
    <source>
        <dbReference type="Proteomes" id="UP001317822"/>
    </source>
</evidence>
<dbReference type="SMART" id="SM00507">
    <property type="entry name" value="HNHc"/>
    <property type="match status" value="1"/>
</dbReference>
<protein>
    <submittedName>
        <fullName evidence="2">HNH endonuclease</fullName>
    </submittedName>
</protein>
<keyword evidence="2" id="KW-0540">Nuclease</keyword>